<feature type="compositionally biased region" description="Low complexity" evidence="1">
    <location>
        <begin position="95"/>
        <end position="114"/>
    </location>
</feature>
<feature type="compositionally biased region" description="Low complexity" evidence="1">
    <location>
        <begin position="30"/>
        <end position="55"/>
    </location>
</feature>
<gene>
    <name evidence="2" type="ORF">AO501_27125</name>
</gene>
<comment type="caution">
    <text evidence="2">The sequence shown here is derived from an EMBL/GenBank/DDBJ whole genome shotgun (WGS) entry which is preliminary data.</text>
</comment>
<evidence type="ECO:0000256" key="1">
    <source>
        <dbReference type="SAM" id="MobiDB-lite"/>
    </source>
</evidence>
<protein>
    <submittedName>
        <fullName evidence="2">Uncharacterized protein</fullName>
    </submittedName>
</protein>
<organism evidence="2 3">
    <name type="scientific">Mycobacterium gordonae</name>
    <dbReference type="NCBI Taxonomy" id="1778"/>
    <lineage>
        <taxon>Bacteria</taxon>
        <taxon>Bacillati</taxon>
        <taxon>Actinomycetota</taxon>
        <taxon>Actinomycetes</taxon>
        <taxon>Mycobacteriales</taxon>
        <taxon>Mycobacteriaceae</taxon>
        <taxon>Mycobacterium</taxon>
    </lineage>
</organism>
<reference evidence="2 3" key="1">
    <citation type="submission" date="2015-10" db="EMBL/GenBank/DDBJ databases">
        <title>Mycobacterium gordonae draft genome assembly.</title>
        <authorList>
            <person name="Ustinova V."/>
            <person name="Smirnova T."/>
            <person name="Blagodatskikh K."/>
            <person name="Varlamov D."/>
            <person name="Larionova E."/>
            <person name="Chernousova L."/>
        </authorList>
    </citation>
    <scope>NUCLEOTIDE SEQUENCE [LARGE SCALE GENOMIC DNA]</scope>
    <source>
        <strain evidence="2 3">CTRI 14-8773</strain>
    </source>
</reference>
<dbReference type="AlphaFoldDB" id="A0A0Q2UDZ8"/>
<evidence type="ECO:0000313" key="2">
    <source>
        <dbReference type="EMBL" id="KQH78848.1"/>
    </source>
</evidence>
<feature type="region of interest" description="Disordered" evidence="1">
    <location>
        <begin position="1"/>
        <end position="20"/>
    </location>
</feature>
<feature type="region of interest" description="Disordered" evidence="1">
    <location>
        <begin position="30"/>
        <end position="138"/>
    </location>
</feature>
<dbReference type="EMBL" id="LKTM01000152">
    <property type="protein sequence ID" value="KQH78848.1"/>
    <property type="molecule type" value="Genomic_DNA"/>
</dbReference>
<feature type="compositionally biased region" description="Polar residues" evidence="1">
    <location>
        <begin position="57"/>
        <end position="67"/>
    </location>
</feature>
<feature type="non-terminal residue" evidence="2">
    <location>
        <position position="1"/>
    </location>
</feature>
<feature type="region of interest" description="Disordered" evidence="1">
    <location>
        <begin position="159"/>
        <end position="179"/>
    </location>
</feature>
<dbReference type="Proteomes" id="UP000051677">
    <property type="component" value="Unassembled WGS sequence"/>
</dbReference>
<sequence>ADTTVAARPPLTSLSHEETSAATVAAHASLAAGPASRTGAAAAPAAAPASGTAGSDTRCSTTGSAEPSRTARGLSLGAVAAHPGDRSAATSDSISTVTTGASVTARAARATVTGDSETRQRVDTASLSSGAARGTGSAVTAGATRGAVGSAGDVVIEPGNTGAALSTDDGVDPLGAGQPRTTLPAGPAVAEQQGVAAVAALSWVAAVDAGDRRAALPAGAAVAEEPSATATVAADRPGAPLAPSPIKGRPRSAWAGAFTAPRTSWSMLAASAAEYALAPALRACTNSAWNAAACALSA</sequence>
<feature type="compositionally biased region" description="Low complexity" evidence="1">
    <location>
        <begin position="124"/>
        <end position="138"/>
    </location>
</feature>
<name>A0A0Q2UDZ8_MYCGO</name>
<proteinExistence type="predicted"/>
<accession>A0A0Q2UDZ8</accession>
<evidence type="ECO:0000313" key="3">
    <source>
        <dbReference type="Proteomes" id="UP000051677"/>
    </source>
</evidence>